<evidence type="ECO:0000313" key="6">
    <source>
        <dbReference type="Proteomes" id="UP000232323"/>
    </source>
</evidence>
<feature type="compositionally biased region" description="Basic and acidic residues" evidence="4">
    <location>
        <begin position="97"/>
        <end position="112"/>
    </location>
</feature>
<gene>
    <name evidence="5" type="ORF">CEUSTIGMA_g4965.t1</name>
</gene>
<dbReference type="AlphaFoldDB" id="A0A250X389"/>
<dbReference type="Gene3D" id="3.30.1320.10">
    <property type="match status" value="1"/>
</dbReference>
<dbReference type="Pfam" id="PF00886">
    <property type="entry name" value="Ribosomal_S16"/>
    <property type="match status" value="1"/>
</dbReference>
<evidence type="ECO:0008006" key="7">
    <source>
        <dbReference type="Google" id="ProtNLM"/>
    </source>
</evidence>
<organism evidence="5 6">
    <name type="scientific">Chlamydomonas eustigma</name>
    <dbReference type="NCBI Taxonomy" id="1157962"/>
    <lineage>
        <taxon>Eukaryota</taxon>
        <taxon>Viridiplantae</taxon>
        <taxon>Chlorophyta</taxon>
        <taxon>core chlorophytes</taxon>
        <taxon>Chlorophyceae</taxon>
        <taxon>CS clade</taxon>
        <taxon>Chlamydomonadales</taxon>
        <taxon>Chlamydomonadaceae</taxon>
        <taxon>Chlamydomonas</taxon>
    </lineage>
</organism>
<evidence type="ECO:0000313" key="5">
    <source>
        <dbReference type="EMBL" id="GAX77521.1"/>
    </source>
</evidence>
<dbReference type="PANTHER" id="PTHR12919:SF39">
    <property type="entry name" value="SMALL RIBOSOMAL SUBUNIT PROTEIN BS16M_BS16C"/>
    <property type="match status" value="1"/>
</dbReference>
<dbReference type="InterPro" id="IPR023803">
    <property type="entry name" value="Ribosomal_bS16_dom_sf"/>
</dbReference>
<evidence type="ECO:0000256" key="3">
    <source>
        <dbReference type="ARBA" id="ARBA00023274"/>
    </source>
</evidence>
<proteinExistence type="inferred from homology"/>
<dbReference type="Proteomes" id="UP000232323">
    <property type="component" value="Unassembled WGS sequence"/>
</dbReference>
<dbReference type="SUPFAM" id="SSF54565">
    <property type="entry name" value="Ribosomal protein S16"/>
    <property type="match status" value="1"/>
</dbReference>
<feature type="region of interest" description="Disordered" evidence="4">
    <location>
        <begin position="91"/>
        <end position="112"/>
    </location>
</feature>
<name>A0A250X389_9CHLO</name>
<dbReference type="EMBL" id="BEGY01000025">
    <property type="protein sequence ID" value="GAX77521.1"/>
    <property type="molecule type" value="Genomic_DNA"/>
</dbReference>
<comment type="similarity">
    <text evidence="1">Belongs to the bacterial ribosomal protein bS16 family.</text>
</comment>
<evidence type="ECO:0000256" key="4">
    <source>
        <dbReference type="SAM" id="MobiDB-lite"/>
    </source>
</evidence>
<protein>
    <recommendedName>
        <fullName evidence="7">30S ribosomal protein S16, chloroplastic</fullName>
    </recommendedName>
</protein>
<sequence length="112" mass="12932">MLGGVRIKLVRWGFRNKPFYVLSVMYRRSARNTGKRFEDVGWWDPNPAADGNMHLGLKFDRIKYWLTAGAQPTPKVTDILGRLGIIPERPKPPSYFEGERPMPKWKAGTDKE</sequence>
<evidence type="ECO:0000256" key="2">
    <source>
        <dbReference type="ARBA" id="ARBA00022980"/>
    </source>
</evidence>
<dbReference type="GO" id="GO:0032543">
    <property type="term" value="P:mitochondrial translation"/>
    <property type="evidence" value="ECO:0007669"/>
    <property type="project" value="TreeGrafter"/>
</dbReference>
<comment type="caution">
    <text evidence="5">The sequence shown here is derived from an EMBL/GenBank/DDBJ whole genome shotgun (WGS) entry which is preliminary data.</text>
</comment>
<evidence type="ECO:0000256" key="1">
    <source>
        <dbReference type="ARBA" id="ARBA00006668"/>
    </source>
</evidence>
<dbReference type="STRING" id="1157962.A0A250X389"/>
<keyword evidence="2" id="KW-0689">Ribosomal protein</keyword>
<dbReference type="GO" id="GO:0015935">
    <property type="term" value="C:small ribosomal subunit"/>
    <property type="evidence" value="ECO:0007669"/>
    <property type="project" value="TreeGrafter"/>
</dbReference>
<dbReference type="GO" id="GO:0005739">
    <property type="term" value="C:mitochondrion"/>
    <property type="evidence" value="ECO:0007669"/>
    <property type="project" value="GOC"/>
</dbReference>
<keyword evidence="6" id="KW-1185">Reference proteome</keyword>
<dbReference type="GO" id="GO:0003735">
    <property type="term" value="F:structural constituent of ribosome"/>
    <property type="evidence" value="ECO:0007669"/>
    <property type="project" value="InterPro"/>
</dbReference>
<dbReference type="NCBIfam" id="TIGR00002">
    <property type="entry name" value="S16"/>
    <property type="match status" value="1"/>
</dbReference>
<accession>A0A250X389</accession>
<reference evidence="5 6" key="1">
    <citation type="submission" date="2017-08" db="EMBL/GenBank/DDBJ databases">
        <title>Acidophilic green algal genome provides insights into adaptation to an acidic environment.</title>
        <authorList>
            <person name="Hirooka S."/>
            <person name="Hirose Y."/>
            <person name="Kanesaki Y."/>
            <person name="Higuchi S."/>
            <person name="Fujiwara T."/>
            <person name="Onuma R."/>
            <person name="Era A."/>
            <person name="Ohbayashi R."/>
            <person name="Uzuka A."/>
            <person name="Nozaki H."/>
            <person name="Yoshikawa H."/>
            <person name="Miyagishima S.Y."/>
        </authorList>
    </citation>
    <scope>NUCLEOTIDE SEQUENCE [LARGE SCALE GENOMIC DNA]</scope>
    <source>
        <strain evidence="5 6">NIES-2499</strain>
    </source>
</reference>
<dbReference type="InterPro" id="IPR000307">
    <property type="entry name" value="Ribosomal_bS16"/>
</dbReference>
<keyword evidence="3" id="KW-0687">Ribonucleoprotein</keyword>
<dbReference type="PANTHER" id="PTHR12919">
    <property type="entry name" value="30S RIBOSOMAL PROTEIN S16"/>
    <property type="match status" value="1"/>
</dbReference>
<dbReference type="OrthoDB" id="407221at2759"/>